<feature type="compositionally biased region" description="Polar residues" evidence="1">
    <location>
        <begin position="19"/>
        <end position="29"/>
    </location>
</feature>
<dbReference type="AlphaFoldDB" id="W2HP27"/>
<feature type="region of interest" description="Disordered" evidence="1">
    <location>
        <begin position="1"/>
        <end position="51"/>
    </location>
</feature>
<name>W2HP27_PHYNI</name>
<reference evidence="2" key="1">
    <citation type="submission" date="2013-11" db="EMBL/GenBank/DDBJ databases">
        <title>The Genome Sequence of Phytophthora parasitica CJ02B3.</title>
        <authorList>
            <consortium name="The Broad Institute Genomics Platform"/>
            <person name="Russ C."/>
            <person name="Tyler B."/>
            <person name="Panabieres F."/>
            <person name="Shan W."/>
            <person name="Tripathy S."/>
            <person name="Grunwald N."/>
            <person name="Machado M."/>
            <person name="Johnson C.S."/>
            <person name="Arredondo F."/>
            <person name="Hong C."/>
            <person name="Coffey M."/>
            <person name="Young S.K."/>
            <person name="Zeng Q."/>
            <person name="Gargeya S."/>
            <person name="Fitzgerald M."/>
            <person name="Abouelleil A."/>
            <person name="Alvarado L."/>
            <person name="Chapman S.B."/>
            <person name="Gainer-Dewar J."/>
            <person name="Goldberg J."/>
            <person name="Griggs A."/>
            <person name="Gujja S."/>
            <person name="Hansen M."/>
            <person name="Howarth C."/>
            <person name="Imamovic A."/>
            <person name="Ireland A."/>
            <person name="Larimer J."/>
            <person name="McCowan C."/>
            <person name="Murphy C."/>
            <person name="Pearson M."/>
            <person name="Poon T.W."/>
            <person name="Priest M."/>
            <person name="Roberts A."/>
            <person name="Saif S."/>
            <person name="Shea T."/>
            <person name="Sykes S."/>
            <person name="Wortman J."/>
            <person name="Nusbaum C."/>
            <person name="Birren B."/>
        </authorList>
    </citation>
    <scope>NUCLEOTIDE SEQUENCE [LARGE SCALE GENOMIC DNA]</scope>
    <source>
        <strain evidence="2">CJ02B3</strain>
    </source>
</reference>
<dbReference type="Proteomes" id="UP000053236">
    <property type="component" value="Unassembled WGS sequence"/>
</dbReference>
<organism evidence="2">
    <name type="scientific">Phytophthora nicotianae</name>
    <name type="common">Potato buckeye rot agent</name>
    <name type="synonym">Phytophthora parasitica</name>
    <dbReference type="NCBI Taxonomy" id="4792"/>
    <lineage>
        <taxon>Eukaryota</taxon>
        <taxon>Sar</taxon>
        <taxon>Stramenopiles</taxon>
        <taxon>Oomycota</taxon>
        <taxon>Peronosporomycetes</taxon>
        <taxon>Peronosporales</taxon>
        <taxon>Peronosporaceae</taxon>
        <taxon>Phytophthora</taxon>
    </lineage>
</organism>
<protein>
    <submittedName>
        <fullName evidence="2">Uncharacterized protein</fullName>
    </submittedName>
</protein>
<feature type="compositionally biased region" description="Basic and acidic residues" evidence="1">
    <location>
        <begin position="30"/>
        <end position="41"/>
    </location>
</feature>
<gene>
    <name evidence="2" type="ORF">L915_00392</name>
</gene>
<proteinExistence type="predicted"/>
<evidence type="ECO:0000313" key="2">
    <source>
        <dbReference type="EMBL" id="ETK97003.1"/>
    </source>
</evidence>
<dbReference type="EMBL" id="KI683930">
    <property type="protein sequence ID" value="ETK97003.1"/>
    <property type="molecule type" value="Genomic_DNA"/>
</dbReference>
<accession>W2HP27</accession>
<sequence length="64" mass="6976">MNDSDEESNEPNKRAVDTQDLTQRNSDGSQAEKTRDQKEETQVGEADARGVLSLLVALDRGVSA</sequence>
<evidence type="ECO:0000256" key="1">
    <source>
        <dbReference type="SAM" id="MobiDB-lite"/>
    </source>
</evidence>